<dbReference type="AlphaFoldDB" id="A0A2P8IAS0"/>
<organism evidence="1 2">
    <name type="scientific">Saccharothrix carnea</name>
    <dbReference type="NCBI Taxonomy" id="1280637"/>
    <lineage>
        <taxon>Bacteria</taxon>
        <taxon>Bacillati</taxon>
        <taxon>Actinomycetota</taxon>
        <taxon>Actinomycetes</taxon>
        <taxon>Pseudonocardiales</taxon>
        <taxon>Pseudonocardiaceae</taxon>
        <taxon>Saccharothrix</taxon>
    </lineage>
</organism>
<accession>A0A2P8IAS0</accession>
<dbReference type="EMBL" id="PYAX01000005">
    <property type="protein sequence ID" value="PSL55565.1"/>
    <property type="molecule type" value="Genomic_DNA"/>
</dbReference>
<keyword evidence="2" id="KW-1185">Reference proteome</keyword>
<keyword evidence="1" id="KW-0418">Kinase</keyword>
<gene>
    <name evidence="1" type="ORF">B0I31_105534</name>
</gene>
<proteinExistence type="predicted"/>
<dbReference type="RefSeq" id="WP_106616407.1">
    <property type="nucleotide sequence ID" value="NZ_PYAX01000005.1"/>
</dbReference>
<dbReference type="OrthoDB" id="3237545at2"/>
<dbReference type="SUPFAM" id="SSF52540">
    <property type="entry name" value="P-loop containing nucleoside triphosphate hydrolases"/>
    <property type="match status" value="1"/>
</dbReference>
<keyword evidence="1" id="KW-0808">Transferase</keyword>
<protein>
    <submittedName>
        <fullName evidence="1">Cytidylate kinase-like protein</fullName>
    </submittedName>
</protein>
<name>A0A2P8IAS0_SACCR</name>
<sequence length="162" mass="17983">MRLVAVDGPSGSGKSTFAARLAAELGGVPVVPTDHFATWDDPVSWWPRLVADVLDPLWHGREARYRRLDWTGGTPKPGEQVTVPVSDVLVVEGVSAARRSIAARLDEAIWVELPDPAERLRRAVARDGEASREHLRRWQAFERGWFVVDGTKARADRVVLVD</sequence>
<dbReference type="Proteomes" id="UP000241118">
    <property type="component" value="Unassembled WGS sequence"/>
</dbReference>
<dbReference type="InterPro" id="IPR027417">
    <property type="entry name" value="P-loop_NTPase"/>
</dbReference>
<comment type="caution">
    <text evidence="1">The sequence shown here is derived from an EMBL/GenBank/DDBJ whole genome shotgun (WGS) entry which is preliminary data.</text>
</comment>
<dbReference type="GO" id="GO:0016301">
    <property type="term" value="F:kinase activity"/>
    <property type="evidence" value="ECO:0007669"/>
    <property type="project" value="UniProtKB-KW"/>
</dbReference>
<evidence type="ECO:0000313" key="1">
    <source>
        <dbReference type="EMBL" id="PSL55565.1"/>
    </source>
</evidence>
<dbReference type="Gene3D" id="3.40.50.300">
    <property type="entry name" value="P-loop containing nucleotide triphosphate hydrolases"/>
    <property type="match status" value="1"/>
</dbReference>
<reference evidence="1 2" key="1">
    <citation type="submission" date="2018-03" db="EMBL/GenBank/DDBJ databases">
        <title>Genomic Encyclopedia of Type Strains, Phase III (KMG-III): the genomes of soil and plant-associated and newly described type strains.</title>
        <authorList>
            <person name="Whitman W."/>
        </authorList>
    </citation>
    <scope>NUCLEOTIDE SEQUENCE [LARGE SCALE GENOMIC DNA]</scope>
    <source>
        <strain evidence="1 2">CGMCC 4.7097</strain>
    </source>
</reference>
<evidence type="ECO:0000313" key="2">
    <source>
        <dbReference type="Proteomes" id="UP000241118"/>
    </source>
</evidence>